<comment type="caution">
    <text evidence="3">The sequence shown here is derived from an EMBL/GenBank/DDBJ whole genome shotgun (WGS) entry which is preliminary data.</text>
</comment>
<dbReference type="SUPFAM" id="SSF50998">
    <property type="entry name" value="Quinoprotein alcohol dehydrogenase-like"/>
    <property type="match status" value="1"/>
</dbReference>
<keyword evidence="1" id="KW-1133">Transmembrane helix</keyword>
<keyword evidence="1" id="KW-0812">Transmembrane</keyword>
<dbReference type="GO" id="GO:0009793">
    <property type="term" value="P:embryo development ending in seed dormancy"/>
    <property type="evidence" value="ECO:0007669"/>
    <property type="project" value="TreeGrafter"/>
</dbReference>
<dbReference type="GO" id="GO:0005886">
    <property type="term" value="C:plasma membrane"/>
    <property type="evidence" value="ECO:0007669"/>
    <property type="project" value="TreeGrafter"/>
</dbReference>
<feature type="chain" id="PRO_5039434839" description="Protein GAMETE EXPRESSED 3" evidence="2">
    <location>
        <begin position="22"/>
        <end position="646"/>
    </location>
</feature>
<evidence type="ECO:0000313" key="4">
    <source>
        <dbReference type="Proteomes" id="UP001058974"/>
    </source>
</evidence>
<evidence type="ECO:0000256" key="2">
    <source>
        <dbReference type="SAM" id="SignalP"/>
    </source>
</evidence>
<dbReference type="AlphaFoldDB" id="A0A9D5BFF9"/>
<keyword evidence="2" id="KW-0732">Signal</keyword>
<dbReference type="PANTHER" id="PTHR37253">
    <property type="entry name" value="PROTEIN GAMETE EXPRESSED 3"/>
    <property type="match status" value="1"/>
</dbReference>
<evidence type="ECO:0000256" key="1">
    <source>
        <dbReference type="SAM" id="Phobius"/>
    </source>
</evidence>
<dbReference type="PANTHER" id="PTHR37253:SF1">
    <property type="entry name" value="PROTEIN GAMETE EXPRESSED 3"/>
    <property type="match status" value="1"/>
</dbReference>
<evidence type="ECO:0000313" key="3">
    <source>
        <dbReference type="EMBL" id="KAI5442617.1"/>
    </source>
</evidence>
<keyword evidence="4" id="KW-1185">Reference proteome</keyword>
<protein>
    <recommendedName>
        <fullName evidence="5">Protein GAMETE EXPRESSED 3</fullName>
    </recommendedName>
</protein>
<dbReference type="EMBL" id="JAMSHJ010000001">
    <property type="protein sequence ID" value="KAI5442617.1"/>
    <property type="molecule type" value="Genomic_DNA"/>
</dbReference>
<dbReference type="InterPro" id="IPR015943">
    <property type="entry name" value="WD40/YVTN_repeat-like_dom_sf"/>
</dbReference>
<gene>
    <name evidence="3" type="ORF">KIW84_011597</name>
</gene>
<keyword evidence="1" id="KW-0472">Membrane</keyword>
<feature type="transmembrane region" description="Helical" evidence="1">
    <location>
        <begin position="462"/>
        <end position="486"/>
    </location>
</feature>
<dbReference type="InterPro" id="IPR011047">
    <property type="entry name" value="Quinoprotein_ADH-like_sf"/>
</dbReference>
<feature type="signal peptide" evidence="2">
    <location>
        <begin position="1"/>
        <end position="21"/>
    </location>
</feature>
<evidence type="ECO:0008006" key="5">
    <source>
        <dbReference type="Google" id="ProtNLM"/>
    </source>
</evidence>
<sequence>MSKNLLLLLFVLLQFVPSLHSVSTRHWLSKPLIGDDGRIYVCSHKTFLAFETNGTIAWSIRLDYTCNLHMAPLHAGHRKIYLVAENRILKISYGNIETSEPAVELFFGPEPGQKAESEIVGLSVSTLSSTVFINIKNHGLFAYQPHGRLLWSVGPLLYQFGYRQGCKKNLTDCSFSSVPVLDQCEASIYVRLTHVTYETIHVVSLAYSYDLFERICFSILQIANTEGELYSLSVRGRDFRWIQDFSSLDKNFTITPGNNGHLYVTVPTRALVLAIDVFSGNILWQGSVGPLSKIDCAPVVDSNGWISIGSLDGFLYSFSPTGVLKKFSRRNTENSIVQVGPFLDCSGFAVYSSQIEMEGKVSHSIGEYTSVSAIRPKAAIFTMLVPATGSIYWSEVYPGQVSTLLSKSDLSQFVVNEEILLTFLAASMIFDHFIGQKLASSCSQARNKLVNIYSGNERTIELFLLFESFMLVLLIGLVRFCCTFWAKKKLRDQGLGSFLDKRCSLQLQKKALVKTITELEKKAAEESVDNEVYQKLGDIVRKKECIDRKLSTTYSLGRDRTNTQQKSMLPLQIGKGKSYSFQGEKKQKLTMFHTLSDTSSENSIEGETNMFEVLELCDKDKGKKPMVEVPSTSSNDQYFINPLNVN</sequence>
<dbReference type="Gene3D" id="2.130.10.10">
    <property type="entry name" value="YVTN repeat-like/Quinoprotein amine dehydrogenase"/>
    <property type="match status" value="1"/>
</dbReference>
<reference evidence="3 4" key="1">
    <citation type="journal article" date="2022" name="Nat. Genet.">
        <title>Improved pea reference genome and pan-genome highlight genomic features and evolutionary characteristics.</title>
        <authorList>
            <person name="Yang T."/>
            <person name="Liu R."/>
            <person name="Luo Y."/>
            <person name="Hu S."/>
            <person name="Wang D."/>
            <person name="Wang C."/>
            <person name="Pandey M.K."/>
            <person name="Ge S."/>
            <person name="Xu Q."/>
            <person name="Li N."/>
            <person name="Li G."/>
            <person name="Huang Y."/>
            <person name="Saxena R.K."/>
            <person name="Ji Y."/>
            <person name="Li M."/>
            <person name="Yan X."/>
            <person name="He Y."/>
            <person name="Liu Y."/>
            <person name="Wang X."/>
            <person name="Xiang C."/>
            <person name="Varshney R.K."/>
            <person name="Ding H."/>
            <person name="Gao S."/>
            <person name="Zong X."/>
        </authorList>
    </citation>
    <scope>NUCLEOTIDE SEQUENCE [LARGE SCALE GENOMIC DNA]</scope>
    <source>
        <strain evidence="3 4">cv. Zhongwan 6</strain>
    </source>
</reference>
<name>A0A9D5BFF9_PEA</name>
<dbReference type="Gramene" id="Psat01G0159700-T1">
    <property type="protein sequence ID" value="KAI5442617.1"/>
    <property type="gene ID" value="KIW84_011597"/>
</dbReference>
<organism evidence="3 4">
    <name type="scientific">Pisum sativum</name>
    <name type="common">Garden pea</name>
    <name type="synonym">Lathyrus oleraceus</name>
    <dbReference type="NCBI Taxonomy" id="3888"/>
    <lineage>
        <taxon>Eukaryota</taxon>
        <taxon>Viridiplantae</taxon>
        <taxon>Streptophyta</taxon>
        <taxon>Embryophyta</taxon>
        <taxon>Tracheophyta</taxon>
        <taxon>Spermatophyta</taxon>
        <taxon>Magnoliopsida</taxon>
        <taxon>eudicotyledons</taxon>
        <taxon>Gunneridae</taxon>
        <taxon>Pentapetalae</taxon>
        <taxon>rosids</taxon>
        <taxon>fabids</taxon>
        <taxon>Fabales</taxon>
        <taxon>Fabaceae</taxon>
        <taxon>Papilionoideae</taxon>
        <taxon>50 kb inversion clade</taxon>
        <taxon>NPAAA clade</taxon>
        <taxon>Hologalegina</taxon>
        <taxon>IRL clade</taxon>
        <taxon>Fabeae</taxon>
        <taxon>Lathyrus</taxon>
    </lineage>
</organism>
<dbReference type="InterPro" id="IPR045301">
    <property type="entry name" value="GEX3-like"/>
</dbReference>
<proteinExistence type="predicted"/>
<accession>A0A9D5BFF9</accession>
<dbReference type="GO" id="GO:0010183">
    <property type="term" value="P:pollen tube guidance"/>
    <property type="evidence" value="ECO:0007669"/>
    <property type="project" value="TreeGrafter"/>
</dbReference>
<dbReference type="Proteomes" id="UP001058974">
    <property type="component" value="Chromosome 1"/>
</dbReference>